<dbReference type="PANTHER" id="PTHR12304:SF4">
    <property type="entry name" value="URIDINE NUCLEOSIDASE"/>
    <property type="match status" value="1"/>
</dbReference>
<evidence type="ECO:0000256" key="3">
    <source>
        <dbReference type="ARBA" id="ARBA00023295"/>
    </source>
</evidence>
<comment type="similarity">
    <text evidence="1">Belongs to the IUNH family.</text>
</comment>
<dbReference type="GO" id="GO:0070636">
    <property type="term" value="F:nicotinic acid riboside hydrolase activity"/>
    <property type="evidence" value="ECO:0007669"/>
    <property type="project" value="EnsemblFungi"/>
</dbReference>
<dbReference type="FunCoup" id="A0A165GI50">
    <property type="interactions" value="191"/>
</dbReference>
<dbReference type="PANTHER" id="PTHR12304">
    <property type="entry name" value="INOSINE-URIDINE PREFERRING NUCLEOSIDE HYDROLASE"/>
    <property type="match status" value="1"/>
</dbReference>
<dbReference type="Gene3D" id="3.90.245.10">
    <property type="entry name" value="Ribonucleoside hydrolase-like"/>
    <property type="match status" value="1"/>
</dbReference>
<evidence type="ECO:0000256" key="2">
    <source>
        <dbReference type="ARBA" id="ARBA00022801"/>
    </source>
</evidence>
<dbReference type="RefSeq" id="XP_018187767.1">
    <property type="nucleotide sequence ID" value="XM_018335182.1"/>
</dbReference>
<dbReference type="GeneID" id="28900319"/>
<evidence type="ECO:0000313" key="5">
    <source>
        <dbReference type="EMBL" id="KZF22212.1"/>
    </source>
</evidence>
<dbReference type="GO" id="GO:0005829">
    <property type="term" value="C:cytosol"/>
    <property type="evidence" value="ECO:0007669"/>
    <property type="project" value="TreeGrafter"/>
</dbReference>
<dbReference type="GO" id="GO:0006152">
    <property type="term" value="P:purine nucleoside catabolic process"/>
    <property type="evidence" value="ECO:0007669"/>
    <property type="project" value="TreeGrafter"/>
</dbReference>
<protein>
    <submittedName>
        <fullName evidence="5">Inosine/uridine-preferring nucleoside hydrolase</fullName>
    </submittedName>
</protein>
<reference evidence="5 6" key="1">
    <citation type="journal article" date="2016" name="Fungal Biol.">
        <title>The genome of Xylona heveae provides a window into fungal endophytism.</title>
        <authorList>
            <person name="Gazis R."/>
            <person name="Kuo A."/>
            <person name="Riley R."/>
            <person name="LaButti K."/>
            <person name="Lipzen A."/>
            <person name="Lin J."/>
            <person name="Amirebrahimi M."/>
            <person name="Hesse C.N."/>
            <person name="Spatafora J.W."/>
            <person name="Henrissat B."/>
            <person name="Hainaut M."/>
            <person name="Grigoriev I.V."/>
            <person name="Hibbett D.S."/>
        </authorList>
    </citation>
    <scope>NUCLEOTIDE SEQUENCE [LARGE SCALE GENOMIC DNA]</scope>
    <source>
        <strain evidence="5 6">TC161</strain>
    </source>
</reference>
<dbReference type="CDD" id="cd02651">
    <property type="entry name" value="nuc_hydro_IU_UC_XIUA"/>
    <property type="match status" value="1"/>
</dbReference>
<dbReference type="EMBL" id="KV407459">
    <property type="protein sequence ID" value="KZF22212.1"/>
    <property type="molecule type" value="Genomic_DNA"/>
</dbReference>
<dbReference type="GO" id="GO:0006216">
    <property type="term" value="P:cytidine catabolic process"/>
    <property type="evidence" value="ECO:0007669"/>
    <property type="project" value="EnsemblFungi"/>
</dbReference>
<dbReference type="InterPro" id="IPR023186">
    <property type="entry name" value="IUNH"/>
</dbReference>
<gene>
    <name evidence="5" type="ORF">L228DRAFT_268691</name>
</gene>
<evidence type="ECO:0000256" key="1">
    <source>
        <dbReference type="ARBA" id="ARBA00009176"/>
    </source>
</evidence>
<evidence type="ECO:0000313" key="6">
    <source>
        <dbReference type="Proteomes" id="UP000076632"/>
    </source>
</evidence>
<dbReference type="GO" id="GO:0019358">
    <property type="term" value="P:nicotinate nucleotide salvage"/>
    <property type="evidence" value="ECO:0007669"/>
    <property type="project" value="EnsemblFungi"/>
</dbReference>
<dbReference type="GO" id="GO:0006218">
    <property type="term" value="P:uridine catabolic process"/>
    <property type="evidence" value="ECO:0007669"/>
    <property type="project" value="EnsemblFungi"/>
</dbReference>
<dbReference type="OMA" id="WVGVETK"/>
<dbReference type="InParanoid" id="A0A165GI50"/>
<feature type="domain" description="Inosine/uridine-preferring nucleoside hydrolase" evidence="4">
    <location>
        <begin position="14"/>
        <end position="372"/>
    </location>
</feature>
<dbReference type="GO" id="GO:0045437">
    <property type="term" value="F:uridine nucleosidase activity"/>
    <property type="evidence" value="ECO:0007669"/>
    <property type="project" value="EnsemblFungi"/>
</dbReference>
<accession>A0A165GI50</accession>
<dbReference type="GO" id="GO:0008477">
    <property type="term" value="F:purine nucleosidase activity"/>
    <property type="evidence" value="ECO:0007669"/>
    <property type="project" value="TreeGrafter"/>
</dbReference>
<dbReference type="STRING" id="1328760.A0A165GI50"/>
<keyword evidence="3" id="KW-0326">Glycosidase</keyword>
<sequence length="391" mass="41484">MRPSYTSSSSATPIWLDCDPGHDDVVAILLSAFHPALKLLGLSTVHGNASLKNTTHNASRVLTALGLTDIPIYPGARKPFCRRAAYAPSIHGATGLDGTTLLPKPGVTPRENENYIVAMRDALLAQPRNSAWVVTTGTLTNVAILFAAFPEVVDHIKGLSIMGGAIGDGFSDAPLGVVKGEGPRVGNWTRWAEFNIYCDPEAAQSIFTNPVLAAKTTLIPLDLTHQVLATPEVLQLLLHGPSSSSSSTGSAAAAGESAIKPKPSGLRQLLYDLLTYFAHTYAEVFGLTAGPPLHDPLAVAATLPAAVLLEDAAPAFDDRGGERWFIDVVTDGLHSNSDQERGQVGRTIARKLPPGEPGVTVPRTLDVPKFWEVLEHCIHRAESSAIPELRG</sequence>
<dbReference type="OrthoDB" id="432381at2759"/>
<proteinExistence type="inferred from homology"/>
<dbReference type="SUPFAM" id="SSF53590">
    <property type="entry name" value="Nucleoside hydrolase"/>
    <property type="match status" value="1"/>
</dbReference>
<dbReference type="PROSITE" id="PS01247">
    <property type="entry name" value="IUNH"/>
    <property type="match status" value="1"/>
</dbReference>
<dbReference type="InterPro" id="IPR036452">
    <property type="entry name" value="Ribo_hydro-like"/>
</dbReference>
<dbReference type="GO" id="GO:0008655">
    <property type="term" value="P:pyrimidine-containing compound salvage"/>
    <property type="evidence" value="ECO:0007669"/>
    <property type="project" value="EnsemblFungi"/>
</dbReference>
<dbReference type="Pfam" id="PF01156">
    <property type="entry name" value="IU_nuc_hydro"/>
    <property type="match status" value="1"/>
</dbReference>
<dbReference type="InterPro" id="IPR001910">
    <property type="entry name" value="Inosine/uridine_hydrolase_dom"/>
</dbReference>
<name>A0A165GI50_XYLHT</name>
<dbReference type="GO" id="GO:0070635">
    <property type="term" value="F:nicotinamide riboside hydrolase activity"/>
    <property type="evidence" value="ECO:0007669"/>
    <property type="project" value="EnsemblFungi"/>
</dbReference>
<dbReference type="AlphaFoldDB" id="A0A165GI50"/>
<keyword evidence="2 5" id="KW-0378">Hydrolase</keyword>
<dbReference type="InterPro" id="IPR015910">
    <property type="entry name" value="I/U_nuclsd_hydro_CS"/>
</dbReference>
<organism evidence="5 6">
    <name type="scientific">Xylona heveae (strain CBS 132557 / TC161)</name>
    <dbReference type="NCBI Taxonomy" id="1328760"/>
    <lineage>
        <taxon>Eukaryota</taxon>
        <taxon>Fungi</taxon>
        <taxon>Dikarya</taxon>
        <taxon>Ascomycota</taxon>
        <taxon>Pezizomycotina</taxon>
        <taxon>Xylonomycetes</taxon>
        <taxon>Xylonales</taxon>
        <taxon>Xylonaceae</taxon>
        <taxon>Xylona</taxon>
    </lineage>
</organism>
<dbReference type="Proteomes" id="UP000076632">
    <property type="component" value="Unassembled WGS sequence"/>
</dbReference>
<dbReference type="GO" id="GO:0034355">
    <property type="term" value="P:NAD+ biosynthetic process via the salvage pathway"/>
    <property type="evidence" value="ECO:0007669"/>
    <property type="project" value="EnsemblFungi"/>
</dbReference>
<keyword evidence="6" id="KW-1185">Reference proteome</keyword>
<evidence type="ECO:0000259" key="4">
    <source>
        <dbReference type="Pfam" id="PF01156"/>
    </source>
</evidence>